<sequence length="114" mass="12681">MPALDWWKKFKSPVTSFAGRGVATSIITFLLVPKVAVGTFVNYLYFFLPFDRTVFHASSFSPFSRKITPAAFANCLQPIYFSNVESRKSYGKRSGLLGSRGKSGVNKNQHSSFA</sequence>
<keyword evidence="2" id="KW-0812">Transmembrane</keyword>
<comment type="caution">
    <text evidence="3">The sequence shown here is derived from an EMBL/GenBank/DDBJ whole genome shotgun (WGS) entry which is preliminary data.</text>
</comment>
<accession>A0A4Y2NKF3</accession>
<evidence type="ECO:0000256" key="2">
    <source>
        <dbReference type="SAM" id="Phobius"/>
    </source>
</evidence>
<keyword evidence="2" id="KW-0472">Membrane</keyword>
<protein>
    <submittedName>
        <fullName evidence="3">Uncharacterized protein</fullName>
    </submittedName>
</protein>
<organism evidence="3 4">
    <name type="scientific">Araneus ventricosus</name>
    <name type="common">Orbweaver spider</name>
    <name type="synonym">Epeira ventricosa</name>
    <dbReference type="NCBI Taxonomy" id="182803"/>
    <lineage>
        <taxon>Eukaryota</taxon>
        <taxon>Metazoa</taxon>
        <taxon>Ecdysozoa</taxon>
        <taxon>Arthropoda</taxon>
        <taxon>Chelicerata</taxon>
        <taxon>Arachnida</taxon>
        <taxon>Araneae</taxon>
        <taxon>Araneomorphae</taxon>
        <taxon>Entelegynae</taxon>
        <taxon>Araneoidea</taxon>
        <taxon>Araneidae</taxon>
        <taxon>Araneus</taxon>
    </lineage>
</organism>
<keyword evidence="2" id="KW-1133">Transmembrane helix</keyword>
<evidence type="ECO:0000313" key="3">
    <source>
        <dbReference type="EMBL" id="GBN39402.1"/>
    </source>
</evidence>
<reference evidence="3 4" key="1">
    <citation type="journal article" date="2019" name="Sci. Rep.">
        <title>Orb-weaving spider Araneus ventricosus genome elucidates the spidroin gene catalogue.</title>
        <authorList>
            <person name="Kono N."/>
            <person name="Nakamura H."/>
            <person name="Ohtoshi R."/>
            <person name="Moran D.A.P."/>
            <person name="Shinohara A."/>
            <person name="Yoshida Y."/>
            <person name="Fujiwara M."/>
            <person name="Mori M."/>
            <person name="Tomita M."/>
            <person name="Arakawa K."/>
        </authorList>
    </citation>
    <scope>NUCLEOTIDE SEQUENCE [LARGE SCALE GENOMIC DNA]</scope>
</reference>
<dbReference type="AlphaFoldDB" id="A0A4Y2NKF3"/>
<dbReference type="EMBL" id="BGPR01009343">
    <property type="protein sequence ID" value="GBN39402.1"/>
    <property type="molecule type" value="Genomic_DNA"/>
</dbReference>
<evidence type="ECO:0000313" key="4">
    <source>
        <dbReference type="Proteomes" id="UP000499080"/>
    </source>
</evidence>
<proteinExistence type="predicted"/>
<dbReference type="Proteomes" id="UP000499080">
    <property type="component" value="Unassembled WGS sequence"/>
</dbReference>
<feature type="compositionally biased region" description="Low complexity" evidence="1">
    <location>
        <begin position="92"/>
        <end position="104"/>
    </location>
</feature>
<name>A0A4Y2NKF3_ARAVE</name>
<gene>
    <name evidence="3" type="ORF">AVEN_261447_1</name>
</gene>
<keyword evidence="4" id="KW-1185">Reference proteome</keyword>
<feature type="compositionally biased region" description="Polar residues" evidence="1">
    <location>
        <begin position="105"/>
        <end position="114"/>
    </location>
</feature>
<feature type="region of interest" description="Disordered" evidence="1">
    <location>
        <begin position="91"/>
        <end position="114"/>
    </location>
</feature>
<evidence type="ECO:0000256" key="1">
    <source>
        <dbReference type="SAM" id="MobiDB-lite"/>
    </source>
</evidence>
<feature type="transmembrane region" description="Helical" evidence="2">
    <location>
        <begin position="26"/>
        <end position="48"/>
    </location>
</feature>